<dbReference type="PANTHER" id="PTHR43792">
    <property type="entry name" value="GNAT FAMILY, PUTATIVE (AFU_ORTHOLOGUE AFUA_3G00765)-RELATED-RELATED"/>
    <property type="match status" value="1"/>
</dbReference>
<reference evidence="6 7" key="1">
    <citation type="submission" date="2018-03" db="EMBL/GenBank/DDBJ databases">
        <title>Bioinformatic expansion and discovery of thiopeptide antibiotics.</title>
        <authorList>
            <person name="Schwalen C.J."/>
            <person name="Hudson G.A."/>
            <person name="Mitchell D.A."/>
        </authorList>
    </citation>
    <scope>NUCLEOTIDE SEQUENCE [LARGE SCALE GENOMIC DNA]</scope>
    <source>
        <strain evidence="6 7">NRRL 8041</strain>
    </source>
</reference>
<evidence type="ECO:0000313" key="7">
    <source>
        <dbReference type="Proteomes" id="UP000248333"/>
    </source>
</evidence>
<proteinExistence type="inferred from homology"/>
<dbReference type="EMBL" id="PYBV01000011">
    <property type="protein sequence ID" value="PYC72386.1"/>
    <property type="molecule type" value="Genomic_DNA"/>
</dbReference>
<dbReference type="SUPFAM" id="SSF55729">
    <property type="entry name" value="Acyl-CoA N-acyltransferases (Nat)"/>
    <property type="match status" value="1"/>
</dbReference>
<evidence type="ECO:0000256" key="3">
    <source>
        <dbReference type="ARBA" id="ARBA00038502"/>
    </source>
</evidence>
<dbReference type="InterPro" id="IPR051531">
    <property type="entry name" value="N-acetyltransferase"/>
</dbReference>
<dbReference type="Proteomes" id="UP000248333">
    <property type="component" value="Unassembled WGS sequence"/>
</dbReference>
<dbReference type="RefSeq" id="WP_110563004.1">
    <property type="nucleotide sequence ID" value="NZ_PYBV01000011.1"/>
</dbReference>
<dbReference type="InterPro" id="IPR000182">
    <property type="entry name" value="GNAT_dom"/>
</dbReference>
<feature type="domain" description="N-acetyltransferase" evidence="5">
    <location>
        <begin position="2"/>
        <end position="160"/>
    </location>
</feature>
<dbReference type="AlphaFoldDB" id="A0A318NLE0"/>
<evidence type="ECO:0000313" key="6">
    <source>
        <dbReference type="EMBL" id="PYC72386.1"/>
    </source>
</evidence>
<organism evidence="6 7">
    <name type="scientific">Micromonospora arborensis</name>
    <dbReference type="NCBI Taxonomy" id="2116518"/>
    <lineage>
        <taxon>Bacteria</taxon>
        <taxon>Bacillati</taxon>
        <taxon>Actinomycetota</taxon>
        <taxon>Actinomycetes</taxon>
        <taxon>Micromonosporales</taxon>
        <taxon>Micromonosporaceae</taxon>
        <taxon>Micromonospora</taxon>
    </lineage>
</organism>
<dbReference type="InterPro" id="IPR016181">
    <property type="entry name" value="Acyl_CoA_acyltransferase"/>
</dbReference>
<evidence type="ECO:0000256" key="1">
    <source>
        <dbReference type="ARBA" id="ARBA00022679"/>
    </source>
</evidence>
<comment type="caution">
    <text evidence="6">The sequence shown here is derived from an EMBL/GenBank/DDBJ whole genome shotgun (WGS) entry which is preliminary data.</text>
</comment>
<dbReference type="GO" id="GO:0005737">
    <property type="term" value="C:cytoplasm"/>
    <property type="evidence" value="ECO:0007669"/>
    <property type="project" value="TreeGrafter"/>
</dbReference>
<gene>
    <name evidence="6" type="ORF">C7C45_07985</name>
</gene>
<dbReference type="OrthoDB" id="5125488at2"/>
<protein>
    <submittedName>
        <fullName evidence="6">GNAT family N-acetyltransferase</fullName>
    </submittedName>
</protein>
<dbReference type="Gene3D" id="3.40.630.30">
    <property type="match status" value="1"/>
</dbReference>
<evidence type="ECO:0000256" key="4">
    <source>
        <dbReference type="SAM" id="MobiDB-lite"/>
    </source>
</evidence>
<accession>A0A318NLE0</accession>
<dbReference type="PANTHER" id="PTHR43792:SF8">
    <property type="entry name" value="[RIBOSOMAL PROTEIN US5]-ALANINE N-ACETYLTRANSFERASE"/>
    <property type="match status" value="1"/>
</dbReference>
<name>A0A318NLE0_9ACTN</name>
<evidence type="ECO:0000259" key="5">
    <source>
        <dbReference type="PROSITE" id="PS51186"/>
    </source>
</evidence>
<evidence type="ECO:0000256" key="2">
    <source>
        <dbReference type="ARBA" id="ARBA00023315"/>
    </source>
</evidence>
<feature type="region of interest" description="Disordered" evidence="4">
    <location>
        <begin position="178"/>
        <end position="199"/>
    </location>
</feature>
<dbReference type="PROSITE" id="PS51186">
    <property type="entry name" value="GNAT"/>
    <property type="match status" value="1"/>
</dbReference>
<comment type="similarity">
    <text evidence="3">Belongs to the acetyltransferase family. RimJ subfamily.</text>
</comment>
<keyword evidence="2" id="KW-0012">Acyltransferase</keyword>
<dbReference type="Pfam" id="PF13302">
    <property type="entry name" value="Acetyltransf_3"/>
    <property type="match status" value="1"/>
</dbReference>
<sequence length="199" mass="21355">MLTVQRLRADHADALLAFERENRAYFARSVPDRGDAYFSGFADRHRALLAEQEAGLCHFHVVLTEQGDLVGRVNLVDVAAGFAELGYRVGERAAGKGVATAAVEQVCHLAADDYRLAGLTALATLDNPASQAVLARTGFTVTGETSIGGRPALRYQRQLPGRPARSVVVPERVVAGRAQDCSADDVDHAEDDGEVAEQR</sequence>
<keyword evidence="1 6" id="KW-0808">Transferase</keyword>
<feature type="compositionally biased region" description="Acidic residues" evidence="4">
    <location>
        <begin position="182"/>
        <end position="199"/>
    </location>
</feature>
<dbReference type="GO" id="GO:0008999">
    <property type="term" value="F:protein-N-terminal-alanine acetyltransferase activity"/>
    <property type="evidence" value="ECO:0007669"/>
    <property type="project" value="TreeGrafter"/>
</dbReference>
<keyword evidence="7" id="KW-1185">Reference proteome</keyword>